<name>W8PMZ4_9EURY</name>
<keyword evidence="1" id="KW-0812">Transmembrane</keyword>
<dbReference type="EMBL" id="CP007264">
    <property type="protein sequence ID" value="AHL23409.1"/>
    <property type="molecule type" value="Genomic_DNA"/>
</dbReference>
<feature type="transmembrane region" description="Helical" evidence="1">
    <location>
        <begin position="40"/>
        <end position="60"/>
    </location>
</feature>
<feature type="transmembrane region" description="Helical" evidence="1">
    <location>
        <begin position="7"/>
        <end position="34"/>
    </location>
</feature>
<reference evidence="2 3" key="1">
    <citation type="submission" date="2014-02" db="EMBL/GenBank/DDBJ databases">
        <title>Genome Sequence of an Hyperthermophilic Archaeon, Thermococcus nautili 30-1, producing viral vesicles.</title>
        <authorList>
            <person name="Oberto J."/>
            <person name="Gaudin M."/>
            <person name="Cossu M."/>
            <person name="Gorlas A."/>
            <person name="Slesarev A."/>
            <person name="Marguet E."/>
            <person name="Forterre P."/>
        </authorList>
    </citation>
    <scope>NUCLEOTIDE SEQUENCE [LARGE SCALE GENOMIC DNA]</scope>
    <source>
        <strain evidence="2 3">30-1</strain>
    </source>
</reference>
<evidence type="ECO:0000256" key="1">
    <source>
        <dbReference type="SAM" id="Phobius"/>
    </source>
</evidence>
<gene>
    <name evidence="2" type="ORF">BD01_1806</name>
</gene>
<dbReference type="HOGENOM" id="CLU_2056178_0_0_2"/>
<proteinExistence type="predicted"/>
<evidence type="ECO:0000313" key="3">
    <source>
        <dbReference type="Proteomes" id="UP000019434"/>
    </source>
</evidence>
<keyword evidence="3" id="KW-1185">Reference proteome</keyword>
<feature type="transmembrane region" description="Helical" evidence="1">
    <location>
        <begin position="98"/>
        <end position="115"/>
    </location>
</feature>
<evidence type="ECO:0000313" key="2">
    <source>
        <dbReference type="EMBL" id="AHL23409.1"/>
    </source>
</evidence>
<dbReference type="KEGG" id="tnu:BD01_1806"/>
<keyword evidence="1" id="KW-1133">Transmembrane helix</keyword>
<feature type="transmembrane region" description="Helical" evidence="1">
    <location>
        <begin position="72"/>
        <end position="92"/>
    </location>
</feature>
<dbReference type="eggNOG" id="arCOG14205">
    <property type="taxonomic scope" value="Archaea"/>
</dbReference>
<dbReference type="STRING" id="195522.BD01_1806"/>
<sequence length="119" mass="13525">MQGRLRLLLFLRLFMRSFAFAYSLSLTVMYNFWIFGKLPGFAWVSYVVVMAAWELLMGVAGDRLPLGPLLTAYLALAIPLEFPSVFLGGIYLQTALLFLPWALLWYGSLLLLAVIREND</sequence>
<protein>
    <submittedName>
        <fullName evidence="2">Uncharacterized protein</fullName>
    </submittedName>
</protein>
<dbReference type="OrthoDB" id="101254at2157"/>
<dbReference type="GeneID" id="24958902"/>
<dbReference type="AlphaFoldDB" id="W8PMZ4"/>
<dbReference type="Proteomes" id="UP000019434">
    <property type="component" value="Chromosome"/>
</dbReference>
<dbReference type="RefSeq" id="WP_042692074.1">
    <property type="nucleotide sequence ID" value="NZ_CP007264.1"/>
</dbReference>
<accession>W8PMZ4</accession>
<keyword evidence="1" id="KW-0472">Membrane</keyword>
<organism evidence="2 3">
    <name type="scientific">Thermococcus nautili</name>
    <dbReference type="NCBI Taxonomy" id="195522"/>
    <lineage>
        <taxon>Archaea</taxon>
        <taxon>Methanobacteriati</taxon>
        <taxon>Methanobacteriota</taxon>
        <taxon>Thermococci</taxon>
        <taxon>Thermococcales</taxon>
        <taxon>Thermococcaceae</taxon>
        <taxon>Thermococcus</taxon>
    </lineage>
</organism>